<evidence type="ECO:0000313" key="2">
    <source>
        <dbReference type="EMBL" id="GHB85718.1"/>
    </source>
</evidence>
<accession>A0A8J3DF64</accession>
<name>A0A8J3DF64_9BACT</name>
<feature type="chain" id="PRO_5035188528" evidence="1">
    <location>
        <begin position="24"/>
        <end position="157"/>
    </location>
</feature>
<organism evidence="2 3">
    <name type="scientific">Persicitalea jodogahamensis</name>
    <dbReference type="NCBI Taxonomy" id="402147"/>
    <lineage>
        <taxon>Bacteria</taxon>
        <taxon>Pseudomonadati</taxon>
        <taxon>Bacteroidota</taxon>
        <taxon>Cytophagia</taxon>
        <taxon>Cytophagales</taxon>
        <taxon>Spirosomataceae</taxon>
        <taxon>Persicitalea</taxon>
    </lineage>
</organism>
<comment type="caution">
    <text evidence="2">The sequence shown here is derived from an EMBL/GenBank/DDBJ whole genome shotgun (WGS) entry which is preliminary data.</text>
</comment>
<sequence>MKTFKTSAIVLMLSLVAANALYAQDENSPVDFAAQQMAVSVESAPAHQNLAKAHSEGRTFDIAMYQIKDSMKMRLLIEKAKDQKLSIVFLDQNGKTLHFEKVDKGTEKYGRNFNFSELKDGEYTIQVRNGKEMVGKTISLSTANIVKQPDRVLVAVN</sequence>
<keyword evidence="1" id="KW-0732">Signal</keyword>
<feature type="signal peptide" evidence="1">
    <location>
        <begin position="1"/>
        <end position="23"/>
    </location>
</feature>
<keyword evidence="3" id="KW-1185">Reference proteome</keyword>
<dbReference type="EMBL" id="BMXF01000006">
    <property type="protein sequence ID" value="GHB85718.1"/>
    <property type="molecule type" value="Genomic_DNA"/>
</dbReference>
<evidence type="ECO:0000313" key="3">
    <source>
        <dbReference type="Proteomes" id="UP000598271"/>
    </source>
</evidence>
<evidence type="ECO:0000256" key="1">
    <source>
        <dbReference type="SAM" id="SignalP"/>
    </source>
</evidence>
<dbReference type="Proteomes" id="UP000598271">
    <property type="component" value="Unassembled WGS sequence"/>
</dbReference>
<reference evidence="2 3" key="1">
    <citation type="journal article" date="2014" name="Int. J. Syst. Evol. Microbiol.">
        <title>Complete genome sequence of Corynebacterium casei LMG S-19264T (=DSM 44701T), isolated from a smear-ripened cheese.</title>
        <authorList>
            <consortium name="US DOE Joint Genome Institute (JGI-PGF)"/>
            <person name="Walter F."/>
            <person name="Albersmeier A."/>
            <person name="Kalinowski J."/>
            <person name="Ruckert C."/>
        </authorList>
    </citation>
    <scope>NUCLEOTIDE SEQUENCE [LARGE SCALE GENOMIC DNA]</scope>
    <source>
        <strain evidence="2 3">KCTC 12866</strain>
    </source>
</reference>
<dbReference type="AlphaFoldDB" id="A0A8J3DF64"/>
<dbReference type="RefSeq" id="WP_189568014.1">
    <property type="nucleotide sequence ID" value="NZ_BMXF01000006.1"/>
</dbReference>
<gene>
    <name evidence="2" type="ORF">GCM10007390_46490</name>
</gene>
<protein>
    <submittedName>
        <fullName evidence="2">Uncharacterized protein</fullName>
    </submittedName>
</protein>
<proteinExistence type="predicted"/>